<gene>
    <name evidence="2" type="ORF">DWE98_01290</name>
</gene>
<protein>
    <recommendedName>
        <fullName evidence="4">Flagellar protein FlaG</fullName>
    </recommendedName>
</protein>
<dbReference type="EMBL" id="QQTP01000001">
    <property type="protein sequence ID" value="RDJ29240.1"/>
    <property type="molecule type" value="Genomic_DNA"/>
</dbReference>
<dbReference type="Proteomes" id="UP000255207">
    <property type="component" value="Unassembled WGS sequence"/>
</dbReference>
<evidence type="ECO:0000313" key="3">
    <source>
        <dbReference type="Proteomes" id="UP000255207"/>
    </source>
</evidence>
<sequence>MDFGSPTKASAVGVFAAAARTDALATRGSIPVDLPPEQTVQSANAGEAVRLDLKARSEQAARDEAARQQGDTRRQADRQREQAMRDVIERRIVIDPRTRAVVYQKTDRSTGETITQLPTEAMLKLRIYSRELTERARQAEAEGGTAQYVERTA</sequence>
<organism evidence="2 3">
    <name type="scientific">Bosea caraganae</name>
    <dbReference type="NCBI Taxonomy" id="2763117"/>
    <lineage>
        <taxon>Bacteria</taxon>
        <taxon>Pseudomonadati</taxon>
        <taxon>Pseudomonadota</taxon>
        <taxon>Alphaproteobacteria</taxon>
        <taxon>Hyphomicrobiales</taxon>
        <taxon>Boseaceae</taxon>
        <taxon>Bosea</taxon>
    </lineage>
</organism>
<name>A0A370LBL9_9HYPH</name>
<proteinExistence type="predicted"/>
<evidence type="ECO:0008006" key="4">
    <source>
        <dbReference type="Google" id="ProtNLM"/>
    </source>
</evidence>
<keyword evidence="3" id="KW-1185">Reference proteome</keyword>
<feature type="region of interest" description="Disordered" evidence="1">
    <location>
        <begin position="28"/>
        <end position="83"/>
    </location>
</feature>
<dbReference type="OrthoDB" id="7677861at2"/>
<dbReference type="AlphaFoldDB" id="A0A370LBL9"/>
<accession>A0A370LBL9</accession>
<feature type="compositionally biased region" description="Basic and acidic residues" evidence="1">
    <location>
        <begin position="49"/>
        <end position="83"/>
    </location>
</feature>
<dbReference type="RefSeq" id="WP_114827357.1">
    <property type="nucleotide sequence ID" value="NZ_QQTO01000019.1"/>
</dbReference>
<evidence type="ECO:0000313" key="2">
    <source>
        <dbReference type="EMBL" id="RDJ29240.1"/>
    </source>
</evidence>
<comment type="caution">
    <text evidence="2">The sequence shown here is derived from an EMBL/GenBank/DDBJ whole genome shotgun (WGS) entry which is preliminary data.</text>
</comment>
<dbReference type="SUPFAM" id="SSF160214">
    <property type="entry name" value="FlaG-like"/>
    <property type="match status" value="1"/>
</dbReference>
<dbReference type="InterPro" id="IPR035924">
    <property type="entry name" value="FlaG-like_sf"/>
</dbReference>
<evidence type="ECO:0000256" key="1">
    <source>
        <dbReference type="SAM" id="MobiDB-lite"/>
    </source>
</evidence>
<reference evidence="3" key="1">
    <citation type="submission" date="2018-07" db="EMBL/GenBank/DDBJ databases">
        <authorList>
            <person name="Safronova V.I."/>
            <person name="Chirak E.R."/>
            <person name="Sazanova A.L."/>
        </authorList>
    </citation>
    <scope>NUCLEOTIDE SEQUENCE [LARGE SCALE GENOMIC DNA]</scope>
    <source>
        <strain evidence="3">RCAM04685</strain>
    </source>
</reference>